<dbReference type="InterPro" id="IPR010982">
    <property type="entry name" value="Lambda_DNA-bd_dom_sf"/>
</dbReference>
<feature type="domain" description="IrrE N-terminal-like" evidence="1">
    <location>
        <begin position="214"/>
        <end position="332"/>
    </location>
</feature>
<dbReference type="Gene3D" id="1.10.10.2910">
    <property type="match status" value="1"/>
</dbReference>
<name>A0ABT8LD74_9BACT</name>
<accession>A0ABT8LD74</accession>
<dbReference type="Gene3D" id="1.10.260.40">
    <property type="entry name" value="lambda repressor-like DNA-binding domains"/>
    <property type="match status" value="1"/>
</dbReference>
<dbReference type="InterPro" id="IPR052345">
    <property type="entry name" value="Rad_response_metalloprotease"/>
</dbReference>
<keyword evidence="3" id="KW-1185">Reference proteome</keyword>
<evidence type="ECO:0000313" key="2">
    <source>
        <dbReference type="EMBL" id="MDN5215573.1"/>
    </source>
</evidence>
<dbReference type="Pfam" id="PF06114">
    <property type="entry name" value="Peptidase_M78"/>
    <property type="match status" value="1"/>
</dbReference>
<dbReference type="PANTHER" id="PTHR43236">
    <property type="entry name" value="ANTITOXIN HIGA1"/>
    <property type="match status" value="1"/>
</dbReference>
<sequence length="375" mass="43512">MTKNWKEFQSPGEALNYFLNDENWTQDDFSYIMSISLKHANELIKDKKSISIDVARLLENAFDWPAEDWMNLSIRYQLEAESKDDKAELVKTRAELSKYMPLNELVKKGWLRYKSASQLKKQIRTFWNIPTNQALDLSFLEEKVADLKYRTSEAFNDKFKEFHAIVWAQMALNHARKIKVSRYDRAALQELMNELHTYTKAPNGIKRFLSNLEKVGVKFVFLSHLSKTYLDGAAFLSPDGPVVALTGRYDRIDNFWFTLAHELSHVLLHLTNGGSSSIFIDDTTKKGRDSKEEKEANGLAEEVLLYEEIVDHFEDSSNYITVDKIHAFSNEFGLHPAIVIGILAFNEVISYSNLHHQRFKESIRDKIPQKYRAEI</sequence>
<organism evidence="2 3">
    <name type="scientific">Agaribacillus aureus</name>
    <dbReference type="NCBI Taxonomy" id="3051825"/>
    <lineage>
        <taxon>Bacteria</taxon>
        <taxon>Pseudomonadati</taxon>
        <taxon>Bacteroidota</taxon>
        <taxon>Cytophagia</taxon>
        <taxon>Cytophagales</taxon>
        <taxon>Splendidivirgaceae</taxon>
        <taxon>Agaribacillus</taxon>
    </lineage>
</organism>
<dbReference type="Proteomes" id="UP001172083">
    <property type="component" value="Unassembled WGS sequence"/>
</dbReference>
<evidence type="ECO:0000313" key="3">
    <source>
        <dbReference type="Proteomes" id="UP001172083"/>
    </source>
</evidence>
<dbReference type="PANTHER" id="PTHR43236:SF1">
    <property type="entry name" value="BLL7220 PROTEIN"/>
    <property type="match status" value="1"/>
</dbReference>
<protein>
    <submittedName>
        <fullName evidence="2">ImmA/IrrE family metallo-endopeptidase</fullName>
    </submittedName>
</protein>
<dbReference type="EMBL" id="JAUJEB010000007">
    <property type="protein sequence ID" value="MDN5215573.1"/>
    <property type="molecule type" value="Genomic_DNA"/>
</dbReference>
<proteinExistence type="predicted"/>
<dbReference type="InterPro" id="IPR010359">
    <property type="entry name" value="IrrE_HExxH"/>
</dbReference>
<reference evidence="2" key="1">
    <citation type="submission" date="2023-06" db="EMBL/GenBank/DDBJ databases">
        <title>Genomic of Agaribacillus aureum.</title>
        <authorList>
            <person name="Wang G."/>
        </authorList>
    </citation>
    <scope>NUCLEOTIDE SEQUENCE</scope>
    <source>
        <strain evidence="2">BMA12</strain>
    </source>
</reference>
<comment type="caution">
    <text evidence="2">The sequence shown here is derived from an EMBL/GenBank/DDBJ whole genome shotgun (WGS) entry which is preliminary data.</text>
</comment>
<dbReference type="RefSeq" id="WP_346760912.1">
    <property type="nucleotide sequence ID" value="NZ_JAUJEB010000007.1"/>
</dbReference>
<evidence type="ECO:0000259" key="1">
    <source>
        <dbReference type="Pfam" id="PF06114"/>
    </source>
</evidence>
<dbReference type="SUPFAM" id="SSF47413">
    <property type="entry name" value="lambda repressor-like DNA-binding domains"/>
    <property type="match status" value="1"/>
</dbReference>
<gene>
    <name evidence="2" type="ORF">QQ020_26080</name>
</gene>